<dbReference type="OrthoDB" id="4067208at2759"/>
<proteinExistence type="predicted"/>
<name>A0A4P9ZHP2_9ASCO</name>
<protein>
    <recommendedName>
        <fullName evidence="3">Ubiquitin-like domain-containing protein</fullName>
    </recommendedName>
</protein>
<evidence type="ECO:0000313" key="1">
    <source>
        <dbReference type="EMBL" id="RKP31831.1"/>
    </source>
</evidence>
<dbReference type="AlphaFoldDB" id="A0A4P9ZHP2"/>
<sequence>MSIDFVKTYSQLISLSPDAPVEKFYSTADYHRLLTLGPSLPTLSYPLPSMEGKNAQESTTTIKLRSIKPPFKFSTELKGISTSLSIYKLKSQLVEDIDVLRNAGASPSNLKFIVKSKIVTDTTTVGLLCEDVFITVMVSQPLLDVKTDGVAPEPEIQAPKVITAETWREIEGLLVADLGQDGARAAISAWKQTPL</sequence>
<dbReference type="Proteomes" id="UP000268321">
    <property type="component" value="Unassembled WGS sequence"/>
</dbReference>
<dbReference type="Gene3D" id="3.10.20.90">
    <property type="entry name" value="Phosphatidylinositol 3-kinase Catalytic Subunit, Chain A, domain 1"/>
    <property type="match status" value="1"/>
</dbReference>
<evidence type="ECO:0008006" key="3">
    <source>
        <dbReference type="Google" id="ProtNLM"/>
    </source>
</evidence>
<organism evidence="1 2">
    <name type="scientific">Metschnikowia bicuspidata</name>
    <dbReference type="NCBI Taxonomy" id="27322"/>
    <lineage>
        <taxon>Eukaryota</taxon>
        <taxon>Fungi</taxon>
        <taxon>Dikarya</taxon>
        <taxon>Ascomycota</taxon>
        <taxon>Saccharomycotina</taxon>
        <taxon>Pichiomycetes</taxon>
        <taxon>Metschnikowiaceae</taxon>
        <taxon>Metschnikowia</taxon>
    </lineage>
</organism>
<reference evidence="2" key="1">
    <citation type="journal article" date="2018" name="Nat. Microbiol.">
        <title>Leveraging single-cell genomics to expand the fungal tree of life.</title>
        <authorList>
            <person name="Ahrendt S.R."/>
            <person name="Quandt C.A."/>
            <person name="Ciobanu D."/>
            <person name="Clum A."/>
            <person name="Salamov A."/>
            <person name="Andreopoulos B."/>
            <person name="Cheng J.F."/>
            <person name="Woyke T."/>
            <person name="Pelin A."/>
            <person name="Henrissat B."/>
            <person name="Reynolds N.K."/>
            <person name="Benny G.L."/>
            <person name="Smith M.E."/>
            <person name="James T.Y."/>
            <person name="Grigoriev I.V."/>
        </authorList>
    </citation>
    <scope>NUCLEOTIDE SEQUENCE [LARGE SCALE GENOMIC DNA]</scope>
    <source>
        <strain evidence="2">Baker2002</strain>
    </source>
</reference>
<gene>
    <name evidence="1" type="ORF">METBISCDRAFT_26308</name>
</gene>
<evidence type="ECO:0000313" key="2">
    <source>
        <dbReference type="Proteomes" id="UP000268321"/>
    </source>
</evidence>
<keyword evidence="2" id="KW-1185">Reference proteome</keyword>
<dbReference type="EMBL" id="ML004437">
    <property type="protein sequence ID" value="RKP31831.1"/>
    <property type="molecule type" value="Genomic_DNA"/>
</dbReference>
<accession>A0A4P9ZHP2</accession>